<feature type="domain" description="Ion transport" evidence="13">
    <location>
        <begin position="188"/>
        <end position="451"/>
    </location>
</feature>
<keyword evidence="8 12" id="KW-1133">Transmembrane helix</keyword>
<dbReference type="EMBL" id="CALNXI010000639">
    <property type="protein sequence ID" value="CAH3030519.1"/>
    <property type="molecule type" value="Genomic_DNA"/>
</dbReference>
<dbReference type="Gene3D" id="3.30.710.10">
    <property type="entry name" value="Potassium Channel Kv1.1, Chain A"/>
    <property type="match status" value="1"/>
</dbReference>
<evidence type="ECO:0000313" key="15">
    <source>
        <dbReference type="EMBL" id="CAH3030519.1"/>
    </source>
</evidence>
<dbReference type="Gene3D" id="1.20.120.350">
    <property type="entry name" value="Voltage-gated potassium channels. Chain C"/>
    <property type="match status" value="1"/>
</dbReference>
<evidence type="ECO:0000256" key="10">
    <source>
        <dbReference type="ARBA" id="ARBA00023136"/>
    </source>
</evidence>
<dbReference type="Gene3D" id="1.10.287.70">
    <property type="match status" value="1"/>
</dbReference>
<evidence type="ECO:0000256" key="9">
    <source>
        <dbReference type="ARBA" id="ARBA00023065"/>
    </source>
</evidence>
<evidence type="ECO:0000256" key="6">
    <source>
        <dbReference type="ARBA" id="ARBA00022882"/>
    </source>
</evidence>
<dbReference type="InterPro" id="IPR005821">
    <property type="entry name" value="Ion_trans_dom"/>
</dbReference>
<name>A0ABN8MQE7_9CNID</name>
<dbReference type="InterPro" id="IPR027359">
    <property type="entry name" value="Volt_channel_dom_sf"/>
</dbReference>
<dbReference type="SUPFAM" id="SSF81324">
    <property type="entry name" value="Voltage-gated potassium channels"/>
    <property type="match status" value="1"/>
</dbReference>
<gene>
    <name evidence="15" type="ORF">PEVE_00038080</name>
</gene>
<dbReference type="Pfam" id="PF02214">
    <property type="entry name" value="BTB_2"/>
    <property type="match status" value="1"/>
</dbReference>
<dbReference type="InterPro" id="IPR003131">
    <property type="entry name" value="T1-type_BTB"/>
</dbReference>
<evidence type="ECO:0000256" key="2">
    <source>
        <dbReference type="ARBA" id="ARBA00022448"/>
    </source>
</evidence>
<dbReference type="InterPro" id="IPR003968">
    <property type="entry name" value="K_chnl_volt-dep_Kv"/>
</dbReference>
<dbReference type="PRINTS" id="PR00169">
    <property type="entry name" value="KCHANNEL"/>
</dbReference>
<feature type="transmembrane region" description="Helical" evidence="12">
    <location>
        <begin position="288"/>
        <end position="309"/>
    </location>
</feature>
<evidence type="ECO:0000256" key="8">
    <source>
        <dbReference type="ARBA" id="ARBA00022989"/>
    </source>
</evidence>
<protein>
    <submittedName>
        <fullName evidence="15">Uncharacterized protein</fullName>
    </submittedName>
</protein>
<feature type="transmembrane region" description="Helical" evidence="12">
    <location>
        <begin position="360"/>
        <end position="381"/>
    </location>
</feature>
<dbReference type="SUPFAM" id="SSF54695">
    <property type="entry name" value="POZ domain"/>
    <property type="match status" value="1"/>
</dbReference>
<feature type="transmembrane region" description="Helical" evidence="12">
    <location>
        <begin position="420"/>
        <end position="442"/>
    </location>
</feature>
<feature type="domain" description="Potassium channel tetramerisation-type BTB" evidence="14">
    <location>
        <begin position="40"/>
        <end position="126"/>
    </location>
</feature>
<feature type="transmembrane region" description="Helical" evidence="12">
    <location>
        <begin position="184"/>
        <end position="205"/>
    </location>
</feature>
<evidence type="ECO:0000256" key="3">
    <source>
        <dbReference type="ARBA" id="ARBA00022538"/>
    </source>
</evidence>
<keyword evidence="4 12" id="KW-0812">Transmembrane</keyword>
<keyword evidence="10 12" id="KW-0472">Membrane</keyword>
<evidence type="ECO:0000256" key="5">
    <source>
        <dbReference type="ARBA" id="ARBA00022826"/>
    </source>
</evidence>
<evidence type="ECO:0000313" key="16">
    <source>
        <dbReference type="Proteomes" id="UP001159427"/>
    </source>
</evidence>
<evidence type="ECO:0000259" key="14">
    <source>
        <dbReference type="Pfam" id="PF02214"/>
    </source>
</evidence>
<dbReference type="InterPro" id="IPR011333">
    <property type="entry name" value="SKP1/BTB/POZ_sf"/>
</dbReference>
<organism evidence="15 16">
    <name type="scientific">Porites evermanni</name>
    <dbReference type="NCBI Taxonomy" id="104178"/>
    <lineage>
        <taxon>Eukaryota</taxon>
        <taxon>Metazoa</taxon>
        <taxon>Cnidaria</taxon>
        <taxon>Anthozoa</taxon>
        <taxon>Hexacorallia</taxon>
        <taxon>Scleractinia</taxon>
        <taxon>Fungiina</taxon>
        <taxon>Poritidae</taxon>
        <taxon>Porites</taxon>
    </lineage>
</organism>
<keyword evidence="9" id="KW-0406">Ion transport</keyword>
<keyword evidence="7" id="KW-0630">Potassium</keyword>
<keyword evidence="6" id="KW-0851">Voltage-gated channel</keyword>
<comment type="subcellular location">
    <subcellularLocation>
        <location evidence="1">Membrane</location>
        <topology evidence="1">Multi-pass membrane protein</topology>
    </subcellularLocation>
</comment>
<dbReference type="PANTHER" id="PTHR11537:SF113">
    <property type="entry name" value="POTASSIUM VOLTAGE-GATED CHANNEL PROTEIN SHAKER"/>
    <property type="match status" value="1"/>
</dbReference>
<dbReference type="PANTHER" id="PTHR11537">
    <property type="entry name" value="VOLTAGE-GATED POTASSIUM CHANNEL"/>
    <property type="match status" value="1"/>
</dbReference>
<keyword evidence="2" id="KW-0813">Transport</keyword>
<reference evidence="15 16" key="1">
    <citation type="submission" date="2022-05" db="EMBL/GenBank/DDBJ databases">
        <authorList>
            <consortium name="Genoscope - CEA"/>
            <person name="William W."/>
        </authorList>
    </citation>
    <scope>NUCLEOTIDE SEQUENCE [LARGE SCALE GENOMIC DNA]</scope>
</reference>
<dbReference type="Proteomes" id="UP001159427">
    <property type="component" value="Unassembled WGS sequence"/>
</dbReference>
<sequence length="477" mass="54423">MNSSLRRFTPLPPKYKPLQTPHSSLAQVQYGPALQARRRIRINVRGLQFETFQDTLEQHPDTMLGCPSERNKFYDPVEKTYYLDRDPAIFDSILFYYQSNGILARPEFVPEDLFKEELEFFQIKTELDDASKRNSNSKVLSSPSDVQTFMEISPDDNCHQRATKLRNNCWLIMEYPRLSLAGKILGRVSISAILLSVIVLCLETIPALNCFRDITNNTGGKSNKSDISDEKTFNRSCHLIGSATCTTLAGASVYHFGVWFVLETALVVFFLMEYLIRILTAPSRCRFVFSFFGLIDAFAIIPYFIAAALCGWQSEMYPQVTSFNFLRIIRLCRVFRVFKLSRYSEGLKTVGKVFKGTWPALSSLMLCVFMAVIFFSSFFFYAEEHRHVVSSILDGFYWTVITMTTVGYGDVVPKSIVGKLAASACMVLGILLLFILPLPVFVTHFSNMYKKHLGKKRRARNGLKSEVPTLLEKLMTR</sequence>
<proteinExistence type="predicted"/>
<evidence type="ECO:0000256" key="7">
    <source>
        <dbReference type="ARBA" id="ARBA00022958"/>
    </source>
</evidence>
<feature type="transmembrane region" description="Helical" evidence="12">
    <location>
        <begin position="256"/>
        <end position="276"/>
    </location>
</feature>
<dbReference type="InterPro" id="IPR028325">
    <property type="entry name" value="VG_K_chnl"/>
</dbReference>
<evidence type="ECO:0000256" key="12">
    <source>
        <dbReference type="SAM" id="Phobius"/>
    </source>
</evidence>
<accession>A0ABN8MQE7</accession>
<dbReference type="Pfam" id="PF00520">
    <property type="entry name" value="Ion_trans"/>
    <property type="match status" value="1"/>
</dbReference>
<keyword evidence="11" id="KW-0407">Ion channel</keyword>
<evidence type="ECO:0000259" key="13">
    <source>
        <dbReference type="Pfam" id="PF00520"/>
    </source>
</evidence>
<evidence type="ECO:0000256" key="4">
    <source>
        <dbReference type="ARBA" id="ARBA00022692"/>
    </source>
</evidence>
<keyword evidence="3" id="KW-0633">Potassium transport</keyword>
<feature type="transmembrane region" description="Helical" evidence="12">
    <location>
        <begin position="388"/>
        <end position="408"/>
    </location>
</feature>
<keyword evidence="5" id="KW-0631">Potassium channel</keyword>
<dbReference type="PRINTS" id="PR01491">
    <property type="entry name" value="KVCHANNEL"/>
</dbReference>
<keyword evidence="16" id="KW-1185">Reference proteome</keyword>
<evidence type="ECO:0000256" key="1">
    <source>
        <dbReference type="ARBA" id="ARBA00004141"/>
    </source>
</evidence>
<evidence type="ECO:0000256" key="11">
    <source>
        <dbReference type="ARBA" id="ARBA00023303"/>
    </source>
</evidence>
<comment type="caution">
    <text evidence="15">The sequence shown here is derived from an EMBL/GenBank/DDBJ whole genome shotgun (WGS) entry which is preliminary data.</text>
</comment>